<dbReference type="Proteomes" id="UP000646776">
    <property type="component" value="Unassembled WGS sequence"/>
</dbReference>
<reference evidence="2" key="1">
    <citation type="journal article" date="2014" name="Int. J. Syst. Evol. Microbiol.">
        <title>Complete genome sequence of Corynebacterium casei LMG S-19264T (=DSM 44701T), isolated from a smear-ripened cheese.</title>
        <authorList>
            <consortium name="US DOE Joint Genome Institute (JGI-PGF)"/>
            <person name="Walter F."/>
            <person name="Albersmeier A."/>
            <person name="Kalinowski J."/>
            <person name="Ruckert C."/>
        </authorList>
    </citation>
    <scope>NUCLEOTIDE SEQUENCE</scope>
    <source>
        <strain evidence="2">JCM 4125</strain>
    </source>
</reference>
<evidence type="ECO:0000313" key="3">
    <source>
        <dbReference type="Proteomes" id="UP000646776"/>
    </source>
</evidence>
<protein>
    <submittedName>
        <fullName evidence="2">Uncharacterized protein</fullName>
    </submittedName>
</protein>
<reference evidence="2" key="2">
    <citation type="submission" date="2020-09" db="EMBL/GenBank/DDBJ databases">
        <authorList>
            <person name="Sun Q."/>
            <person name="Ohkuma M."/>
        </authorList>
    </citation>
    <scope>NUCLEOTIDE SEQUENCE</scope>
    <source>
        <strain evidence="2">JCM 4125</strain>
    </source>
</reference>
<accession>A0A918LS06</accession>
<keyword evidence="3" id="KW-1185">Reference proteome</keyword>
<feature type="region of interest" description="Disordered" evidence="1">
    <location>
        <begin position="1"/>
        <end position="28"/>
    </location>
</feature>
<evidence type="ECO:0000313" key="2">
    <source>
        <dbReference type="EMBL" id="GGT41001.1"/>
    </source>
</evidence>
<dbReference type="EMBL" id="BMSA01000003">
    <property type="protein sequence ID" value="GGT41001.1"/>
    <property type="molecule type" value="Genomic_DNA"/>
</dbReference>
<organism evidence="2 3">
    <name type="scientific">Streptomyces phaeofaciens</name>
    <dbReference type="NCBI Taxonomy" id="68254"/>
    <lineage>
        <taxon>Bacteria</taxon>
        <taxon>Bacillati</taxon>
        <taxon>Actinomycetota</taxon>
        <taxon>Actinomycetes</taxon>
        <taxon>Kitasatosporales</taxon>
        <taxon>Streptomycetaceae</taxon>
        <taxon>Streptomyces</taxon>
    </lineage>
</organism>
<sequence length="148" mass="16099">MQSGGELGPRQVRHDTGDPAVHGLGEVQDPQSDGFWLVHGAVSSLTVTLGTDGSAPACFVRVVDGDEERPGPRRVLVRNEPVRPLVTALPQTGSEIEHAGVMVEGVRVRRYTRPRSRPRPAERWVQQIVRWIDRVGGRAPRTGSPSSA</sequence>
<name>A0A918LS06_9ACTN</name>
<evidence type="ECO:0000256" key="1">
    <source>
        <dbReference type="SAM" id="MobiDB-lite"/>
    </source>
</evidence>
<dbReference type="AlphaFoldDB" id="A0A918LS06"/>
<proteinExistence type="predicted"/>
<comment type="caution">
    <text evidence="2">The sequence shown here is derived from an EMBL/GenBank/DDBJ whole genome shotgun (WGS) entry which is preliminary data.</text>
</comment>
<gene>
    <name evidence="2" type="ORF">GCM10010226_16780</name>
</gene>